<dbReference type="Proteomes" id="UP000663845">
    <property type="component" value="Unassembled WGS sequence"/>
</dbReference>
<gene>
    <name evidence="3" type="ORF">JYZ213_LOCUS36455</name>
    <name evidence="4" type="ORF">OXD698_LOCUS10695</name>
</gene>
<name>A0A815JBN4_9BILA</name>
<evidence type="ECO:0000313" key="3">
    <source>
        <dbReference type="EMBL" id="CAF1377197.1"/>
    </source>
</evidence>
<organism evidence="3 5">
    <name type="scientific">Adineta steineri</name>
    <dbReference type="NCBI Taxonomy" id="433720"/>
    <lineage>
        <taxon>Eukaryota</taxon>
        <taxon>Metazoa</taxon>
        <taxon>Spiralia</taxon>
        <taxon>Gnathifera</taxon>
        <taxon>Rotifera</taxon>
        <taxon>Eurotatoria</taxon>
        <taxon>Bdelloidea</taxon>
        <taxon>Adinetida</taxon>
        <taxon>Adinetidae</taxon>
        <taxon>Adineta</taxon>
    </lineage>
</organism>
<evidence type="ECO:0000313" key="4">
    <source>
        <dbReference type="EMBL" id="CAF3677719.1"/>
    </source>
</evidence>
<dbReference type="EMBL" id="CAJNOG010000886">
    <property type="protein sequence ID" value="CAF1377197.1"/>
    <property type="molecule type" value="Genomic_DNA"/>
</dbReference>
<protein>
    <submittedName>
        <fullName evidence="3">Uncharacterized protein</fullName>
    </submittedName>
</protein>
<evidence type="ECO:0000313" key="5">
    <source>
        <dbReference type="Proteomes" id="UP000663845"/>
    </source>
</evidence>
<evidence type="ECO:0000256" key="2">
    <source>
        <dbReference type="SAM" id="Phobius"/>
    </source>
</evidence>
<keyword evidence="2" id="KW-0812">Transmembrane</keyword>
<proteinExistence type="predicted"/>
<evidence type="ECO:0000256" key="1">
    <source>
        <dbReference type="SAM" id="MobiDB-lite"/>
    </source>
</evidence>
<accession>A0A815JBN4</accession>
<dbReference type="AlphaFoldDB" id="A0A815JBN4"/>
<dbReference type="EMBL" id="CAJOAZ010000578">
    <property type="protein sequence ID" value="CAF3677719.1"/>
    <property type="molecule type" value="Genomic_DNA"/>
</dbReference>
<keyword evidence="2" id="KW-0472">Membrane</keyword>
<feature type="transmembrane region" description="Helical" evidence="2">
    <location>
        <begin position="49"/>
        <end position="72"/>
    </location>
</feature>
<comment type="caution">
    <text evidence="3">The sequence shown here is derived from an EMBL/GenBank/DDBJ whole genome shotgun (WGS) entry which is preliminary data.</text>
</comment>
<reference evidence="3" key="1">
    <citation type="submission" date="2021-02" db="EMBL/GenBank/DDBJ databases">
        <authorList>
            <person name="Nowell W R."/>
        </authorList>
    </citation>
    <scope>NUCLEOTIDE SEQUENCE</scope>
</reference>
<feature type="region of interest" description="Disordered" evidence="1">
    <location>
        <begin position="125"/>
        <end position="147"/>
    </location>
</feature>
<dbReference type="Proteomes" id="UP000663844">
    <property type="component" value="Unassembled WGS sequence"/>
</dbReference>
<sequence>MTNRQYSDWSTAPASTTHGSHSSIERIVWADDDNDRIDQNKTSSTWCYCFKYCIVGSLIAGIGLAIVLTFWLTSKTAGTKTLIVTTSSSSASSSFFASTSISASSNTPLASTSISTSSNTPSASASASTSASSNTPSASSSISTSPNTPYVSTSISTSTNTPSTTTLPLASSLTTAFNCASTITSTLNSYTNVNCSRDIWHTFSNSFVASYTGIRTLVFSFTQIAHADMYLTNIKVFDATNVQLLNNGDFSASSGSAPTNWLKCADSGQVDSACNVDTSIACYTIQAEGGSISQSFSVVSGTNYTVDFDLYYDSTAGSSDRFTLDVGVV</sequence>
<keyword evidence="2" id="KW-1133">Transmembrane helix</keyword>